<dbReference type="EMBL" id="AP019307">
    <property type="protein sequence ID" value="BBH15989.1"/>
    <property type="molecule type" value="Genomic_DNA"/>
</dbReference>
<feature type="region of interest" description="Disordered" evidence="3">
    <location>
        <begin position="288"/>
        <end position="308"/>
    </location>
</feature>
<dbReference type="RefSeq" id="WP_231998782.1">
    <property type="nucleotide sequence ID" value="NZ_AP019307.1"/>
</dbReference>
<dbReference type="GO" id="GO:0006307">
    <property type="term" value="P:DNA alkylation repair"/>
    <property type="evidence" value="ECO:0007669"/>
    <property type="project" value="TreeGrafter"/>
</dbReference>
<gene>
    <name evidence="4" type="ORF">Back2_02760</name>
</gene>
<dbReference type="AlphaFoldDB" id="A0A3G9IZ56"/>
<proteinExistence type="predicted"/>
<dbReference type="GO" id="GO:0032993">
    <property type="term" value="C:protein-DNA complex"/>
    <property type="evidence" value="ECO:0007669"/>
    <property type="project" value="TreeGrafter"/>
</dbReference>
<name>A0A3G9IZ56_9ACTN</name>
<evidence type="ECO:0000256" key="2">
    <source>
        <dbReference type="ARBA" id="ARBA00023204"/>
    </source>
</evidence>
<accession>A0A3G9IZ56</accession>
<dbReference type="Proteomes" id="UP000271573">
    <property type="component" value="Chromosome"/>
</dbReference>
<sequence>MQEQGPATRVWRPDHALDLRLLLVHRHGAQDSSYGLEGGPDVQAARHWRGVRTPIGPGTMAISRASGGVLAEAWGPGRDWLLDQVPDLLGESDRPEEFRPSDPLIRDLLARHGSPRYGRSGRVIEALVPTIFEQKVTGQEAFAGYANLLRRFGDVAPGPRDDLRILPSPDSLRSIPSWDWIKLPIDSGRSRPLLRAMAVADALERAEQLSAEVLGQRLRSLPGIGEWTEAEVRQRTHGDPDAVSFGDYHVAANVGWALTNAPWTDDQMREYLEPFTGHRRRVVDLITSSAGARPRRGPRMSPRTHLPK</sequence>
<dbReference type="GO" id="GO:0006285">
    <property type="term" value="P:base-excision repair, AP site formation"/>
    <property type="evidence" value="ECO:0007669"/>
    <property type="project" value="TreeGrafter"/>
</dbReference>
<dbReference type="GO" id="GO:0032131">
    <property type="term" value="F:alkylated DNA binding"/>
    <property type="evidence" value="ECO:0007669"/>
    <property type="project" value="TreeGrafter"/>
</dbReference>
<dbReference type="GO" id="GO:0008725">
    <property type="term" value="F:DNA-3-methyladenine glycosylase activity"/>
    <property type="evidence" value="ECO:0007669"/>
    <property type="project" value="TreeGrafter"/>
</dbReference>
<dbReference type="PANTHER" id="PTHR43003:SF6">
    <property type="entry name" value="DNA GLYCOSYLASE"/>
    <property type="match status" value="1"/>
</dbReference>
<organism evidence="4 5">
    <name type="scientific">Nocardioides baekrokdamisoli</name>
    <dbReference type="NCBI Taxonomy" id="1804624"/>
    <lineage>
        <taxon>Bacteria</taxon>
        <taxon>Bacillati</taxon>
        <taxon>Actinomycetota</taxon>
        <taxon>Actinomycetes</taxon>
        <taxon>Propionibacteriales</taxon>
        <taxon>Nocardioidaceae</taxon>
        <taxon>Nocardioides</taxon>
    </lineage>
</organism>
<evidence type="ECO:0000256" key="1">
    <source>
        <dbReference type="ARBA" id="ARBA00022763"/>
    </source>
</evidence>
<dbReference type="GO" id="GO:0005737">
    <property type="term" value="C:cytoplasm"/>
    <property type="evidence" value="ECO:0007669"/>
    <property type="project" value="TreeGrafter"/>
</dbReference>
<evidence type="ECO:0000313" key="4">
    <source>
        <dbReference type="EMBL" id="BBH15989.1"/>
    </source>
</evidence>
<dbReference type="KEGG" id="nbe:Back2_02760"/>
<dbReference type="PANTHER" id="PTHR43003">
    <property type="entry name" value="DNA-3-METHYLADENINE GLYCOSYLASE"/>
    <property type="match status" value="1"/>
</dbReference>
<dbReference type="GO" id="GO:0043916">
    <property type="term" value="F:DNA-7-methylguanine glycosylase activity"/>
    <property type="evidence" value="ECO:0007669"/>
    <property type="project" value="TreeGrafter"/>
</dbReference>
<dbReference type="InterPro" id="IPR011257">
    <property type="entry name" value="DNA_glycosylase"/>
</dbReference>
<reference evidence="4 5" key="1">
    <citation type="submission" date="2018-11" db="EMBL/GenBank/DDBJ databases">
        <title>Complete genome sequence of Nocardioides baekrokdamisoli strain KCTC 39748.</title>
        <authorList>
            <person name="Kang S.W."/>
            <person name="Lee K.C."/>
            <person name="Kim K.K."/>
            <person name="Kim J.S."/>
            <person name="Kim D.S."/>
            <person name="Ko S.H."/>
            <person name="Yang S.H."/>
            <person name="Shin Y.K."/>
            <person name="Lee J.S."/>
        </authorList>
    </citation>
    <scope>NUCLEOTIDE SEQUENCE [LARGE SCALE GENOMIC DNA]</scope>
    <source>
        <strain evidence="4 5">KCTC 39748</strain>
    </source>
</reference>
<dbReference type="InterPro" id="IPR051912">
    <property type="entry name" value="Alkylbase_DNA_Glycosylase/TA"/>
</dbReference>
<keyword evidence="5" id="KW-1185">Reference proteome</keyword>
<evidence type="ECO:0000313" key="5">
    <source>
        <dbReference type="Proteomes" id="UP000271573"/>
    </source>
</evidence>
<keyword evidence="1" id="KW-0227">DNA damage</keyword>
<dbReference type="SUPFAM" id="SSF48150">
    <property type="entry name" value="DNA-glycosylase"/>
    <property type="match status" value="1"/>
</dbReference>
<dbReference type="Gene3D" id="1.10.340.30">
    <property type="entry name" value="Hypothetical protein, domain 2"/>
    <property type="match status" value="1"/>
</dbReference>
<evidence type="ECO:0000256" key="3">
    <source>
        <dbReference type="SAM" id="MobiDB-lite"/>
    </source>
</evidence>
<protein>
    <submittedName>
        <fullName evidence="4">3-methyladenine DNA glycosylase</fullName>
    </submittedName>
</protein>
<keyword evidence="2" id="KW-0234">DNA repair</keyword>